<dbReference type="InterPro" id="IPR036271">
    <property type="entry name" value="Tet_transcr_reg_TetR-rel_C_sf"/>
</dbReference>
<protein>
    <submittedName>
        <fullName evidence="6">TetR/AcrR family transcriptional regulator</fullName>
    </submittedName>
</protein>
<keyword evidence="2 4" id="KW-0238">DNA-binding</keyword>
<dbReference type="PROSITE" id="PS50977">
    <property type="entry name" value="HTH_TETR_2"/>
    <property type="match status" value="1"/>
</dbReference>
<dbReference type="InterPro" id="IPR011075">
    <property type="entry name" value="TetR_C"/>
</dbReference>
<dbReference type="Pfam" id="PF16859">
    <property type="entry name" value="TetR_C_11"/>
    <property type="match status" value="1"/>
</dbReference>
<evidence type="ECO:0000256" key="2">
    <source>
        <dbReference type="ARBA" id="ARBA00023125"/>
    </source>
</evidence>
<reference evidence="6" key="1">
    <citation type="submission" date="2022-11" db="EMBL/GenBank/DDBJ databases">
        <authorList>
            <person name="Mo P."/>
        </authorList>
    </citation>
    <scope>NUCLEOTIDE SEQUENCE</scope>
    <source>
        <strain evidence="6">HUAS 11-8</strain>
    </source>
</reference>
<keyword evidence="7" id="KW-1185">Reference proteome</keyword>
<dbReference type="EMBL" id="CP113836">
    <property type="protein sequence ID" value="WAL67345.1"/>
    <property type="molecule type" value="Genomic_DNA"/>
</dbReference>
<keyword evidence="1" id="KW-0805">Transcription regulation</keyword>
<dbReference type="InterPro" id="IPR001387">
    <property type="entry name" value="Cro/C1-type_HTH"/>
</dbReference>
<dbReference type="PANTHER" id="PTHR30055:SF148">
    <property type="entry name" value="TETR-FAMILY TRANSCRIPTIONAL REGULATOR"/>
    <property type="match status" value="1"/>
</dbReference>
<organism evidence="6 7">
    <name type="scientific">Amycolatopsis cynarae</name>
    <dbReference type="NCBI Taxonomy" id="2995223"/>
    <lineage>
        <taxon>Bacteria</taxon>
        <taxon>Bacillati</taxon>
        <taxon>Actinomycetota</taxon>
        <taxon>Actinomycetes</taxon>
        <taxon>Pseudonocardiales</taxon>
        <taxon>Pseudonocardiaceae</taxon>
        <taxon>Amycolatopsis</taxon>
    </lineage>
</organism>
<proteinExistence type="predicted"/>
<evidence type="ECO:0000256" key="1">
    <source>
        <dbReference type="ARBA" id="ARBA00023015"/>
    </source>
</evidence>
<evidence type="ECO:0000256" key="3">
    <source>
        <dbReference type="ARBA" id="ARBA00023163"/>
    </source>
</evidence>
<dbReference type="InterPro" id="IPR050109">
    <property type="entry name" value="HTH-type_TetR-like_transc_reg"/>
</dbReference>
<sequence length="194" mass="20865">MDGRAHTGRRRNEQVRRDILAASLSLVTEAGPDGFTMQKLAERAGVSKRTIYRWWSSRAAVIAEALTDRAGSTVRTAPPPSTVDDRPLGDLRVFLSTTFRGASAPDVAPALRLLMAEAQAGGEPAEELRRFVGIRRAALRTLVAAARDRGDLPATTDVDLVTDVAFGVLWYRLLVGHAPLDEHTADGIIALLGG</sequence>
<dbReference type="RefSeq" id="WP_268757454.1">
    <property type="nucleotide sequence ID" value="NZ_CP113836.1"/>
</dbReference>
<dbReference type="PRINTS" id="PR00455">
    <property type="entry name" value="HTHTETR"/>
</dbReference>
<evidence type="ECO:0000313" key="7">
    <source>
        <dbReference type="Proteomes" id="UP001163203"/>
    </source>
</evidence>
<gene>
    <name evidence="6" type="ORF">ORV05_06035</name>
</gene>
<dbReference type="CDD" id="cd00093">
    <property type="entry name" value="HTH_XRE"/>
    <property type="match status" value="1"/>
</dbReference>
<dbReference type="SUPFAM" id="SSF48498">
    <property type="entry name" value="Tetracyclin repressor-like, C-terminal domain"/>
    <property type="match status" value="1"/>
</dbReference>
<accession>A0ABY7B4U4</accession>
<dbReference type="InterPro" id="IPR009057">
    <property type="entry name" value="Homeodomain-like_sf"/>
</dbReference>
<dbReference type="Proteomes" id="UP001163203">
    <property type="component" value="Chromosome"/>
</dbReference>
<dbReference type="SUPFAM" id="SSF46689">
    <property type="entry name" value="Homeodomain-like"/>
    <property type="match status" value="1"/>
</dbReference>
<keyword evidence="3" id="KW-0804">Transcription</keyword>
<dbReference type="Gene3D" id="1.10.357.10">
    <property type="entry name" value="Tetracycline Repressor, domain 2"/>
    <property type="match status" value="1"/>
</dbReference>
<dbReference type="Gene3D" id="1.10.10.60">
    <property type="entry name" value="Homeodomain-like"/>
    <property type="match status" value="1"/>
</dbReference>
<name>A0ABY7B4U4_9PSEU</name>
<dbReference type="Pfam" id="PF00440">
    <property type="entry name" value="TetR_N"/>
    <property type="match status" value="1"/>
</dbReference>
<feature type="domain" description="HTH tetR-type" evidence="5">
    <location>
        <begin position="13"/>
        <end position="73"/>
    </location>
</feature>
<evidence type="ECO:0000313" key="6">
    <source>
        <dbReference type="EMBL" id="WAL67345.1"/>
    </source>
</evidence>
<feature type="DNA-binding region" description="H-T-H motif" evidence="4">
    <location>
        <begin position="36"/>
        <end position="55"/>
    </location>
</feature>
<dbReference type="PANTHER" id="PTHR30055">
    <property type="entry name" value="HTH-TYPE TRANSCRIPTIONAL REGULATOR RUTR"/>
    <property type="match status" value="1"/>
</dbReference>
<evidence type="ECO:0000259" key="5">
    <source>
        <dbReference type="PROSITE" id="PS50977"/>
    </source>
</evidence>
<dbReference type="InterPro" id="IPR001647">
    <property type="entry name" value="HTH_TetR"/>
</dbReference>
<evidence type="ECO:0000256" key="4">
    <source>
        <dbReference type="PROSITE-ProRule" id="PRU00335"/>
    </source>
</evidence>